<evidence type="ECO:0000256" key="1">
    <source>
        <dbReference type="ARBA" id="ARBA00005352"/>
    </source>
</evidence>
<dbReference type="GO" id="GO:0035658">
    <property type="term" value="C:Mon1-Ccz1 complex"/>
    <property type="evidence" value="ECO:0007669"/>
    <property type="project" value="InterPro"/>
</dbReference>
<feature type="compositionally biased region" description="Basic and acidic residues" evidence="2">
    <location>
        <begin position="646"/>
        <end position="661"/>
    </location>
</feature>
<evidence type="ECO:0000313" key="4">
    <source>
        <dbReference type="EMBL" id="KAJ2781487.1"/>
    </source>
</evidence>
<feature type="region of interest" description="Disordered" evidence="2">
    <location>
        <begin position="364"/>
        <end position="423"/>
    </location>
</feature>
<dbReference type="InterPro" id="IPR043987">
    <property type="entry name" value="CCZ1/INTU/HSP4_longin_1"/>
</dbReference>
<name>A0A9W8LI58_9FUNG</name>
<dbReference type="PANTHER" id="PTHR13056">
    <property type="entry name" value="VACUOLAR FUSION PROTEIN CCZ1 HOMOLOG-RELATED"/>
    <property type="match status" value="1"/>
</dbReference>
<accession>A0A9W8LI58</accession>
<dbReference type="PANTHER" id="PTHR13056:SF0">
    <property type="entry name" value="VACUOLAR FUSION PROTEIN CCZ1 HOMOLOG-RELATED"/>
    <property type="match status" value="1"/>
</dbReference>
<dbReference type="Proteomes" id="UP001140172">
    <property type="component" value="Unassembled WGS sequence"/>
</dbReference>
<dbReference type="InterPro" id="IPR013176">
    <property type="entry name" value="Ccz1"/>
</dbReference>
<feature type="compositionally biased region" description="Polar residues" evidence="2">
    <location>
        <begin position="62"/>
        <end position="74"/>
    </location>
</feature>
<reference evidence="4" key="1">
    <citation type="submission" date="2022-07" db="EMBL/GenBank/DDBJ databases">
        <title>Phylogenomic reconstructions and comparative analyses of Kickxellomycotina fungi.</title>
        <authorList>
            <person name="Reynolds N.K."/>
            <person name="Stajich J.E."/>
            <person name="Barry K."/>
            <person name="Grigoriev I.V."/>
            <person name="Crous P."/>
            <person name="Smith M.E."/>
        </authorList>
    </citation>
    <scope>NUCLEOTIDE SEQUENCE</scope>
    <source>
        <strain evidence="4">BCRC 34489</strain>
    </source>
</reference>
<sequence>MSQIYPAALSHFAVFCPELGPDEDTSHEQLLFYAAAALPAFYPCSPNDYFARSPQLRWRPSSGHSNTVTGTTASVRPKPEGATSGERVVSLDTKLREIGLGAALVAFARTFTGESADRFHFVRSEKRRTVVFEAEPGVLIQLALVLPRRVKAFGREKDAYSVEFLDHEVSDQALRAWLTHEYWSFHILYGPLRRVLQSGADRKLVRRQLDMFFGRTLAKWDSRWVEELSLVPSLAPVPRLAVGAISLGGFDQLWHDLSMLEETCHLVIIWRGSEVVWSSIEDDVDRLRALVAWSRAVFSPVFSASSKPQINAQHAVPVPISNQAQQQKPKQTSSSLLASGAWLWGWGSSSTPSSTAAAATTTAVIPAGKPRAGSYSRNGSVNSDDNHSDDDDNDEDDDDDDDNDEDDESEGDDNRNTSSGIGGGIAQALSRAVNALVEPRPPTPPEEDPALEPSDSHIPSEQYTLSAADVEALQIQQSQLGGAMRESDAESLRSVGSLASVRTTATAAIGVSRMNVARTRSNTTQTGNGAIGLLSSWQPQPRLINVPRHIRTPSVTSNYSAGTVDSTQVLRDDTRVSSRSWWPQKWGWGGTASAAAPAVSPASISVTRVEPLVTVPETDLNVSGVDPSSTFLYTGEHPFPGMSAKPIDRSHVHRQSEDLVRNNEGYGDSDDDNDRDGNADVDANPDETSSRLELAMDEEMPSVYEHGVNIDTSRGLVLAPRAISGMMYDTRLLRALYGTSSEADGICELPLHMQNPSTGLPFDDKACKSLVYKYGEMLFFVFGHSSADSHAEAEVAAAATGTRATANSTEQVTCMQSRRKIRAQQRRGGGGGRKNIMQGSAQVSDRFSASEAQRVEEVLLRYAESIHAATLRDSEEIEAHNAAVTKQRIPPFVSMDNARRLVQTNWASSVPLNRSYLGFVRDNQSVKHTSSELKLPSNIRMTLEISHTELERDGNTNVCVRMQNKGWVAAASRDQTVCYCVVDQPKATLADAQTFLARASKMSADL</sequence>
<dbReference type="Pfam" id="PF19031">
    <property type="entry name" value="Intu_longin_1"/>
    <property type="match status" value="1"/>
</dbReference>
<dbReference type="GO" id="GO:0016192">
    <property type="term" value="P:vesicle-mediated transport"/>
    <property type="evidence" value="ECO:0007669"/>
    <property type="project" value="InterPro"/>
</dbReference>
<feature type="compositionally biased region" description="Acidic residues" evidence="2">
    <location>
        <begin position="387"/>
        <end position="411"/>
    </location>
</feature>
<comment type="similarity">
    <text evidence="1">Belongs to the CCZ1 family.</text>
</comment>
<gene>
    <name evidence="4" type="ORF">GGI15_003203</name>
</gene>
<dbReference type="AlphaFoldDB" id="A0A9W8LI58"/>
<comment type="caution">
    <text evidence="4">The sequence shown here is derived from an EMBL/GenBank/DDBJ whole genome shotgun (WGS) entry which is preliminary data.</text>
</comment>
<dbReference type="EMBL" id="JANBUM010000208">
    <property type="protein sequence ID" value="KAJ2781487.1"/>
    <property type="molecule type" value="Genomic_DNA"/>
</dbReference>
<proteinExistence type="inferred from homology"/>
<evidence type="ECO:0000259" key="3">
    <source>
        <dbReference type="Pfam" id="PF19031"/>
    </source>
</evidence>
<feature type="domain" description="CCZ1/INTU/HSP4 first Longin" evidence="3">
    <location>
        <begin position="89"/>
        <end position="190"/>
    </location>
</feature>
<evidence type="ECO:0000256" key="2">
    <source>
        <dbReference type="SAM" id="MobiDB-lite"/>
    </source>
</evidence>
<keyword evidence="5" id="KW-1185">Reference proteome</keyword>
<organism evidence="4 5">
    <name type="scientific">Coemansia interrupta</name>
    <dbReference type="NCBI Taxonomy" id="1126814"/>
    <lineage>
        <taxon>Eukaryota</taxon>
        <taxon>Fungi</taxon>
        <taxon>Fungi incertae sedis</taxon>
        <taxon>Zoopagomycota</taxon>
        <taxon>Kickxellomycotina</taxon>
        <taxon>Kickxellomycetes</taxon>
        <taxon>Kickxellales</taxon>
        <taxon>Kickxellaceae</taxon>
        <taxon>Coemansia</taxon>
    </lineage>
</organism>
<dbReference type="OrthoDB" id="240546at2759"/>
<feature type="region of interest" description="Disordered" evidence="2">
    <location>
        <begin position="437"/>
        <end position="458"/>
    </location>
</feature>
<feature type="region of interest" description="Disordered" evidence="2">
    <location>
        <begin position="60"/>
        <end position="86"/>
    </location>
</feature>
<protein>
    <recommendedName>
        <fullName evidence="3">CCZ1/INTU/HSP4 first Longin domain-containing protein</fullName>
    </recommendedName>
</protein>
<evidence type="ECO:0000313" key="5">
    <source>
        <dbReference type="Proteomes" id="UP001140172"/>
    </source>
</evidence>
<feature type="region of interest" description="Disordered" evidence="2">
    <location>
        <begin position="642"/>
        <end position="689"/>
    </location>
</feature>